<dbReference type="EMBL" id="JAAXKZ010000132">
    <property type="protein sequence ID" value="NMH94802.1"/>
    <property type="molecule type" value="Genomic_DNA"/>
</dbReference>
<dbReference type="AlphaFoldDB" id="A0A848DPT7"/>
<dbReference type="PANTHER" id="PTHR35585:SF1">
    <property type="entry name" value="HHE DOMAIN PROTEIN (AFU_ORTHOLOGUE AFUA_4G00730)"/>
    <property type="match status" value="1"/>
</dbReference>
<gene>
    <name evidence="2" type="ORF">HF519_25160</name>
</gene>
<dbReference type="GO" id="GO:0030638">
    <property type="term" value="P:polyketide metabolic process"/>
    <property type="evidence" value="ECO:0007669"/>
    <property type="project" value="InterPro"/>
</dbReference>
<dbReference type="Proteomes" id="UP000586918">
    <property type="component" value="Unassembled WGS sequence"/>
</dbReference>
<accession>A0A848DPT7</accession>
<dbReference type="InterPro" id="IPR012312">
    <property type="entry name" value="Hemerythrin-like"/>
</dbReference>
<dbReference type="CDD" id="cd12108">
    <property type="entry name" value="Hr-like"/>
    <property type="match status" value="1"/>
</dbReference>
<organism evidence="2 3">
    <name type="scientific">Pseudonocardia bannensis</name>
    <dbReference type="NCBI Taxonomy" id="630973"/>
    <lineage>
        <taxon>Bacteria</taxon>
        <taxon>Bacillati</taxon>
        <taxon>Actinomycetota</taxon>
        <taxon>Actinomycetes</taxon>
        <taxon>Pseudonocardiales</taxon>
        <taxon>Pseudonocardiaceae</taxon>
        <taxon>Pseudonocardia</taxon>
    </lineage>
</organism>
<dbReference type="PANTHER" id="PTHR35585">
    <property type="entry name" value="HHE DOMAIN PROTEIN (AFU_ORTHOLOGUE AFUA_4G00730)"/>
    <property type="match status" value="1"/>
</dbReference>
<reference evidence="2 3" key="1">
    <citation type="submission" date="2020-04" db="EMBL/GenBank/DDBJ databases">
        <authorList>
            <person name="Klaysubun C."/>
            <person name="Duangmal K."/>
            <person name="Lipun K."/>
        </authorList>
    </citation>
    <scope>NUCLEOTIDE SEQUENCE [LARGE SCALE GENOMIC DNA]</scope>
    <source>
        <strain evidence="2 3">DSM 45300</strain>
    </source>
</reference>
<evidence type="ECO:0000313" key="3">
    <source>
        <dbReference type="Proteomes" id="UP000586918"/>
    </source>
</evidence>
<proteinExistence type="predicted"/>
<dbReference type="InterPro" id="IPR009959">
    <property type="entry name" value="Cyclase_SnoaL-like"/>
</dbReference>
<evidence type="ECO:0000313" key="2">
    <source>
        <dbReference type="EMBL" id="NMH94802.1"/>
    </source>
</evidence>
<protein>
    <submittedName>
        <fullName evidence="2">SnoaL-like domain-containing protein</fullName>
    </submittedName>
</protein>
<keyword evidence="3" id="KW-1185">Reference proteome</keyword>
<feature type="domain" description="Hemerythrin-like" evidence="1">
    <location>
        <begin position="14"/>
        <end position="127"/>
    </location>
</feature>
<dbReference type="Gene3D" id="3.10.450.50">
    <property type="match status" value="1"/>
</dbReference>
<name>A0A848DPT7_9PSEU</name>
<sequence length="341" mass="37204">MNAQRTDTRPENDVVALLIRQHQLIRELCDEVAAAPPAGRGDPFQRLVRLMAVHEAVEEEIVHPYVRRRVAGAAAVVKDRLEEERDAKQILVKLDSLGPESPEFIPLFQRFRESVIAHAESEERSEFTELREQARPSLRRAMAAAAKVATALAPTHPHPGVESASRNILVGTPLAMIDRARDLVREALPPRAAALLNGTDQRATTDSGAANKQIVGRLNEAFDRADEPAMRELLAAGFVAHGMPSGVPANADGWVQLARQVKAGLPDQVTTIDDMLAEGDRVATRFTSRGTHTGELFGMRPSNRTVTVTGLELYRLEDGKIAECWAQLDLSELLGPPGPGI</sequence>
<dbReference type="Pfam" id="PF07366">
    <property type="entry name" value="SnoaL"/>
    <property type="match status" value="1"/>
</dbReference>
<comment type="caution">
    <text evidence="2">The sequence shown here is derived from an EMBL/GenBank/DDBJ whole genome shotgun (WGS) entry which is preliminary data.</text>
</comment>
<dbReference type="RefSeq" id="WP_169415480.1">
    <property type="nucleotide sequence ID" value="NZ_JAAXKZ010000132.1"/>
</dbReference>
<evidence type="ECO:0000259" key="1">
    <source>
        <dbReference type="Pfam" id="PF01814"/>
    </source>
</evidence>
<dbReference type="InterPro" id="IPR032710">
    <property type="entry name" value="NTF2-like_dom_sf"/>
</dbReference>
<dbReference type="SUPFAM" id="SSF54427">
    <property type="entry name" value="NTF2-like"/>
    <property type="match status" value="1"/>
</dbReference>
<dbReference type="Pfam" id="PF01814">
    <property type="entry name" value="Hemerythrin"/>
    <property type="match status" value="1"/>
</dbReference>